<protein>
    <submittedName>
        <fullName evidence="1">Uncharacterized protein</fullName>
    </submittedName>
</protein>
<name>A0A8S9LJP4_BRACR</name>
<accession>A0A8S9LJP4</accession>
<proteinExistence type="predicted"/>
<dbReference type="EMBL" id="QGKY02000094">
    <property type="protein sequence ID" value="KAF2605473.1"/>
    <property type="molecule type" value="Genomic_DNA"/>
</dbReference>
<evidence type="ECO:0000313" key="1">
    <source>
        <dbReference type="EMBL" id="KAF2605473.1"/>
    </source>
</evidence>
<comment type="caution">
    <text evidence="1">The sequence shown here is derived from an EMBL/GenBank/DDBJ whole genome shotgun (WGS) entry which is preliminary data.</text>
</comment>
<reference evidence="1" key="1">
    <citation type="submission" date="2019-12" db="EMBL/GenBank/DDBJ databases">
        <title>Genome sequencing and annotation of Brassica cretica.</title>
        <authorList>
            <person name="Studholme D.J."/>
            <person name="Sarris P.F."/>
        </authorList>
    </citation>
    <scope>NUCLEOTIDE SEQUENCE</scope>
    <source>
        <strain evidence="1">PFS-102/07</strain>
        <tissue evidence="1">Leaf</tissue>
    </source>
</reference>
<organism evidence="1">
    <name type="scientific">Brassica cretica</name>
    <name type="common">Mustard</name>
    <dbReference type="NCBI Taxonomy" id="69181"/>
    <lineage>
        <taxon>Eukaryota</taxon>
        <taxon>Viridiplantae</taxon>
        <taxon>Streptophyta</taxon>
        <taxon>Embryophyta</taxon>
        <taxon>Tracheophyta</taxon>
        <taxon>Spermatophyta</taxon>
        <taxon>Magnoliopsida</taxon>
        <taxon>eudicotyledons</taxon>
        <taxon>Gunneridae</taxon>
        <taxon>Pentapetalae</taxon>
        <taxon>rosids</taxon>
        <taxon>malvids</taxon>
        <taxon>Brassicales</taxon>
        <taxon>Brassicaceae</taxon>
        <taxon>Brassiceae</taxon>
        <taxon>Brassica</taxon>
    </lineage>
</organism>
<gene>
    <name evidence="1" type="ORF">F2Q70_00026631</name>
</gene>
<dbReference type="AlphaFoldDB" id="A0A8S9LJP4"/>
<sequence>MKSSEYPEEFPRIFRGNTKFGFLGIYRRNSEEILIRRNILMEYRGKLQQPQQLRWQQRRRQSQSLTIFDVDNDDDSGQLLRCGDCEKKLQCEKIDSFSSIDNDNFSGVASRLRRRSGVARLMAEKASIFCSYLVTPYLSLRLLLMSNRPLCSHVVANSYGRISCKIRCKQATVWRRIRVSVGADATVLIRSHPSPYVS</sequence>